<dbReference type="Pfam" id="PF07791">
    <property type="entry name" value="Imm11"/>
    <property type="match status" value="1"/>
</dbReference>
<feature type="region of interest" description="Disordered" evidence="1">
    <location>
        <begin position="398"/>
        <end position="418"/>
    </location>
</feature>
<feature type="domain" description="Suppressor of fused-like" evidence="2">
    <location>
        <begin position="253"/>
        <end position="396"/>
    </location>
</feature>
<gene>
    <name evidence="4" type="ORF">MEBOL_003559</name>
</gene>
<evidence type="ECO:0000313" key="5">
    <source>
        <dbReference type="Proteomes" id="UP000217289"/>
    </source>
</evidence>
<evidence type="ECO:0000313" key="4">
    <source>
        <dbReference type="EMBL" id="ATB30104.1"/>
    </source>
</evidence>
<reference evidence="4 5" key="1">
    <citation type="submission" date="2017-06" db="EMBL/GenBank/DDBJ databases">
        <authorList>
            <person name="Kim H.J."/>
            <person name="Triplett B.A."/>
        </authorList>
    </citation>
    <scope>NUCLEOTIDE SEQUENCE [LARGE SCALE GENOMIC DNA]</scope>
    <source>
        <strain evidence="4 5">DSM 14713</strain>
    </source>
</reference>
<evidence type="ECO:0000259" key="2">
    <source>
        <dbReference type="Pfam" id="PF05076"/>
    </source>
</evidence>
<evidence type="ECO:0000259" key="3">
    <source>
        <dbReference type="Pfam" id="PF07791"/>
    </source>
</evidence>
<dbReference type="EMBL" id="CP022163">
    <property type="protein sequence ID" value="ATB30104.1"/>
    <property type="molecule type" value="Genomic_DNA"/>
</dbReference>
<evidence type="ECO:0000256" key="1">
    <source>
        <dbReference type="SAM" id="MobiDB-lite"/>
    </source>
</evidence>
<dbReference type="SUPFAM" id="SSF103359">
    <property type="entry name" value="Suppressor of Fused, N-terminal domain"/>
    <property type="match status" value="1"/>
</dbReference>
<feature type="domain" description="Immunity MXAN-0049 protein" evidence="3">
    <location>
        <begin position="52"/>
        <end position="190"/>
    </location>
</feature>
<dbReference type="AlphaFoldDB" id="A0A250IE21"/>
<keyword evidence="5" id="KW-1185">Reference proteome</keyword>
<dbReference type="InterPro" id="IPR020941">
    <property type="entry name" value="SUFU-like_domain"/>
</dbReference>
<dbReference type="InterPro" id="IPR037181">
    <property type="entry name" value="SUFU_N"/>
</dbReference>
<dbReference type="Proteomes" id="UP000217289">
    <property type="component" value="Chromosome"/>
</dbReference>
<dbReference type="KEGG" id="mbd:MEBOL_003559"/>
<proteinExistence type="predicted"/>
<sequence>MTPSPRFFYLSDDVYVPDRWDLGTPTDDQGRELDDYLFKKGEPVSVEGRLRVPIRAYDGKVLDFTEAGISVPVVSAKTASVFSELAPHDIQLIPVDVEAHPEPFFILVCTRVVKCIDDARCASVQYWKPEDERPELTGTYRAVYGMRIDPSKVGDAQVFRPWGWVGLMVSENIKQALERVGATGLHFEHVTGPSELTPEQKERQLKSRARRERIDSARDAFWRTLGTLDSSIIPIAAYGSWPAHRQVWRIIGRPHGHTLLVTDGLSDYFVDQQEDSVGFGLELALETDARFKHLYKSWPTQLLQRVSTEVSEHAHVRQGVLAGLFSMEVSGEGMPKALLSPEGRVAVLLGVPTPSLPSHFAMPDGQVKLITVKALLPSELAYLLEHGADGLAELSRRFQPSTEPHLSRSRRAPVVGSR</sequence>
<dbReference type="RefSeq" id="WP_095978590.1">
    <property type="nucleotide sequence ID" value="NZ_CP022163.1"/>
</dbReference>
<protein>
    <submittedName>
        <fullName evidence="4">Uncharacterized protein</fullName>
    </submittedName>
</protein>
<accession>A0A250IE21</accession>
<organism evidence="4 5">
    <name type="scientific">Melittangium boletus DSM 14713</name>
    <dbReference type="NCBI Taxonomy" id="1294270"/>
    <lineage>
        <taxon>Bacteria</taxon>
        <taxon>Pseudomonadati</taxon>
        <taxon>Myxococcota</taxon>
        <taxon>Myxococcia</taxon>
        <taxon>Myxococcales</taxon>
        <taxon>Cystobacterineae</taxon>
        <taxon>Archangiaceae</taxon>
        <taxon>Melittangium</taxon>
    </lineage>
</organism>
<dbReference type="InterPro" id="IPR012433">
    <property type="entry name" value="Imm11"/>
</dbReference>
<dbReference type="OrthoDB" id="5509251at2"/>
<dbReference type="Pfam" id="PF05076">
    <property type="entry name" value="SUFU"/>
    <property type="match status" value="1"/>
</dbReference>
<name>A0A250IE21_9BACT</name>